<keyword evidence="3" id="KW-0813">Transport</keyword>
<name>A0A6M0RR43_9CYAN</name>
<feature type="transmembrane region" description="Helical" evidence="8">
    <location>
        <begin position="170"/>
        <end position="189"/>
    </location>
</feature>
<dbReference type="EMBL" id="QXHD01000004">
    <property type="protein sequence ID" value="NEZ58599.1"/>
    <property type="molecule type" value="Genomic_DNA"/>
</dbReference>
<comment type="similarity">
    <text evidence="2 8">Belongs to the 4-toluene sulfonate uptake permease (TSUP) (TC 2.A.102) family.</text>
</comment>
<dbReference type="PANTHER" id="PTHR30269:SF37">
    <property type="entry name" value="MEMBRANE TRANSPORTER PROTEIN"/>
    <property type="match status" value="1"/>
</dbReference>
<dbReference type="PANTHER" id="PTHR30269">
    <property type="entry name" value="TRANSMEMBRANE PROTEIN YFCA"/>
    <property type="match status" value="1"/>
</dbReference>
<evidence type="ECO:0000256" key="3">
    <source>
        <dbReference type="ARBA" id="ARBA00022448"/>
    </source>
</evidence>
<sequence>MDILNASMADSLWIGLIVGLASLVQSLTGFGFALVAVSLLPFFMDLQLAVTLVIAVGLIGNVVLWWYYRDNFEWSRIIHLSVAALVTIPVGVMGLHYVPEHLALQALGVLVLAYVGYSWLQLSLPELTGRPWAYAFGAASGVLTGAFNIGGPPIVIYGNCNQWSPEQFKGNLPGVFCVLSLVAIATHIWQGDFSAALLTQVEYAAPFFVAGLGLGIWLSKYIDAANFRQIVLVLLGAIGLKLLI</sequence>
<feature type="transmembrane region" description="Helical" evidence="8">
    <location>
        <begin position="46"/>
        <end position="68"/>
    </location>
</feature>
<evidence type="ECO:0000256" key="4">
    <source>
        <dbReference type="ARBA" id="ARBA00022475"/>
    </source>
</evidence>
<evidence type="ECO:0000313" key="9">
    <source>
        <dbReference type="EMBL" id="NEZ58599.1"/>
    </source>
</evidence>
<keyword evidence="6 8" id="KW-1133">Transmembrane helix</keyword>
<keyword evidence="10" id="KW-1185">Reference proteome</keyword>
<organism evidence="9 10">
    <name type="scientific">Adonisia turfae CCMR0081</name>
    <dbReference type="NCBI Taxonomy" id="2292702"/>
    <lineage>
        <taxon>Bacteria</taxon>
        <taxon>Bacillati</taxon>
        <taxon>Cyanobacteriota</taxon>
        <taxon>Adonisia</taxon>
        <taxon>Adonisia turfae</taxon>
    </lineage>
</organism>
<dbReference type="GO" id="GO:0005886">
    <property type="term" value="C:plasma membrane"/>
    <property type="evidence" value="ECO:0007669"/>
    <property type="project" value="UniProtKB-SubCell"/>
</dbReference>
<dbReference type="RefSeq" id="WP_163701280.1">
    <property type="nucleotide sequence ID" value="NZ_QXHD01000004.1"/>
</dbReference>
<keyword evidence="7 8" id="KW-0472">Membrane</keyword>
<comment type="subcellular location">
    <subcellularLocation>
        <location evidence="1 8">Cell membrane</location>
        <topology evidence="1 8">Multi-pass membrane protein</topology>
    </subcellularLocation>
</comment>
<protein>
    <recommendedName>
        <fullName evidence="8">Probable membrane transporter protein</fullName>
    </recommendedName>
</protein>
<gene>
    <name evidence="9" type="ORF">DXZ20_23710</name>
</gene>
<dbReference type="Pfam" id="PF01925">
    <property type="entry name" value="TauE"/>
    <property type="match status" value="1"/>
</dbReference>
<evidence type="ECO:0000256" key="6">
    <source>
        <dbReference type="ARBA" id="ARBA00022989"/>
    </source>
</evidence>
<feature type="transmembrane region" description="Helical" evidence="8">
    <location>
        <begin position="12"/>
        <end position="40"/>
    </location>
</feature>
<feature type="transmembrane region" description="Helical" evidence="8">
    <location>
        <begin position="102"/>
        <end position="120"/>
    </location>
</feature>
<feature type="transmembrane region" description="Helical" evidence="8">
    <location>
        <begin position="132"/>
        <end position="150"/>
    </location>
</feature>
<keyword evidence="5 8" id="KW-0812">Transmembrane</keyword>
<comment type="caution">
    <text evidence="9">The sequence shown here is derived from an EMBL/GenBank/DDBJ whole genome shotgun (WGS) entry which is preliminary data.</text>
</comment>
<dbReference type="InterPro" id="IPR052017">
    <property type="entry name" value="TSUP"/>
</dbReference>
<keyword evidence="4 8" id="KW-1003">Cell membrane</keyword>
<proteinExistence type="inferred from homology"/>
<evidence type="ECO:0000256" key="2">
    <source>
        <dbReference type="ARBA" id="ARBA00009142"/>
    </source>
</evidence>
<dbReference type="Proteomes" id="UP000481033">
    <property type="component" value="Unassembled WGS sequence"/>
</dbReference>
<dbReference type="AlphaFoldDB" id="A0A6M0RR43"/>
<evidence type="ECO:0000313" key="10">
    <source>
        <dbReference type="Proteomes" id="UP000481033"/>
    </source>
</evidence>
<evidence type="ECO:0000256" key="8">
    <source>
        <dbReference type="RuleBase" id="RU363041"/>
    </source>
</evidence>
<feature type="transmembrane region" description="Helical" evidence="8">
    <location>
        <begin position="201"/>
        <end position="219"/>
    </location>
</feature>
<dbReference type="InterPro" id="IPR002781">
    <property type="entry name" value="TM_pro_TauE-like"/>
</dbReference>
<evidence type="ECO:0000256" key="7">
    <source>
        <dbReference type="ARBA" id="ARBA00023136"/>
    </source>
</evidence>
<evidence type="ECO:0000256" key="5">
    <source>
        <dbReference type="ARBA" id="ARBA00022692"/>
    </source>
</evidence>
<evidence type="ECO:0000256" key="1">
    <source>
        <dbReference type="ARBA" id="ARBA00004651"/>
    </source>
</evidence>
<accession>A0A6M0RR43</accession>
<feature type="transmembrane region" description="Helical" evidence="8">
    <location>
        <begin position="77"/>
        <end position="96"/>
    </location>
</feature>
<reference evidence="9 10" key="1">
    <citation type="journal article" date="2020" name="Microb. Ecol.">
        <title>Ecogenomics of the Marine Benthic Filamentous Cyanobacterium Adonisia.</title>
        <authorList>
            <person name="Walter J.M."/>
            <person name="Coutinho F.H."/>
            <person name="Leomil L."/>
            <person name="Hargreaves P.I."/>
            <person name="Campeao M.E."/>
            <person name="Vieira V.V."/>
            <person name="Silva B.S."/>
            <person name="Fistarol G.O."/>
            <person name="Salomon P.S."/>
            <person name="Sawabe T."/>
            <person name="Mino S."/>
            <person name="Hosokawa M."/>
            <person name="Miyashita H."/>
            <person name="Maruyama F."/>
            <person name="van Verk M.C."/>
            <person name="Dutilh B.E."/>
            <person name="Thompson C.C."/>
            <person name="Thompson F.L."/>
        </authorList>
    </citation>
    <scope>NUCLEOTIDE SEQUENCE [LARGE SCALE GENOMIC DNA]</scope>
    <source>
        <strain evidence="9 10">CCMR0081</strain>
    </source>
</reference>